<dbReference type="STRING" id="679200.HMPREF9333_01704"/>
<reference evidence="4 5" key="1">
    <citation type="submission" date="2011-08" db="EMBL/GenBank/DDBJ databases">
        <title>The Genome Sequence of Johnsonella ignava ATCC 51276.</title>
        <authorList>
            <consortium name="The Broad Institute Genome Sequencing Platform"/>
            <person name="Earl A."/>
            <person name="Ward D."/>
            <person name="Feldgarden M."/>
            <person name="Gevers D."/>
            <person name="Izard J."/>
            <person name="Blanton J.M."/>
            <person name="Baranova O.V."/>
            <person name="Dewhirst F.E."/>
            <person name="Young S.K."/>
            <person name="Zeng Q."/>
            <person name="Gargeya S."/>
            <person name="Fitzgerald M."/>
            <person name="Haas B."/>
            <person name="Abouelleil A."/>
            <person name="Alvarado L."/>
            <person name="Arachchi H.M."/>
            <person name="Berlin A."/>
            <person name="Brown A."/>
            <person name="Chapman S.B."/>
            <person name="Chen Z."/>
            <person name="Dunbar C."/>
            <person name="Freedman E."/>
            <person name="Gearin G."/>
            <person name="Gellesch M."/>
            <person name="Goldberg J."/>
            <person name="Griggs A."/>
            <person name="Gujja S."/>
            <person name="Heiman D."/>
            <person name="Howarth C."/>
            <person name="Larson L."/>
            <person name="Lui A."/>
            <person name="MacDonald P.J.P."/>
            <person name="Montmayeur A."/>
            <person name="Murphy C."/>
            <person name="Neiman D."/>
            <person name="Pearson M."/>
            <person name="Priest M."/>
            <person name="Roberts A."/>
            <person name="Saif S."/>
            <person name="Shea T."/>
            <person name="Shenoy N."/>
            <person name="Sisk P."/>
            <person name="Stolte C."/>
            <person name="Sykes S."/>
            <person name="Wortman J."/>
            <person name="Nusbaum C."/>
            <person name="Birren B."/>
        </authorList>
    </citation>
    <scope>NUCLEOTIDE SEQUENCE [LARGE SCALE GENOMIC DNA]</scope>
    <source>
        <strain evidence="4 5">ATCC 51276</strain>
    </source>
</reference>
<dbReference type="PANTHER" id="PTHR47893">
    <property type="entry name" value="REGULATORY PROTEIN PCHR"/>
    <property type="match status" value="1"/>
</dbReference>
<dbReference type="EMBL" id="ACZL01000029">
    <property type="protein sequence ID" value="EHI55084.1"/>
    <property type="molecule type" value="Genomic_DNA"/>
</dbReference>
<dbReference type="AlphaFoldDB" id="G5GJG4"/>
<dbReference type="InterPro" id="IPR018060">
    <property type="entry name" value="HTH_AraC"/>
</dbReference>
<keyword evidence="2" id="KW-0804">Transcription</keyword>
<keyword evidence="5" id="KW-1185">Reference proteome</keyword>
<dbReference type="Gene3D" id="1.10.10.60">
    <property type="entry name" value="Homeodomain-like"/>
    <property type="match status" value="1"/>
</dbReference>
<dbReference type="InterPro" id="IPR053142">
    <property type="entry name" value="PchR_regulatory_protein"/>
</dbReference>
<gene>
    <name evidence="4" type="ORF">HMPREF9333_01704</name>
</gene>
<evidence type="ECO:0000259" key="3">
    <source>
        <dbReference type="PROSITE" id="PS01124"/>
    </source>
</evidence>
<feature type="domain" description="HTH araC/xylS-type" evidence="3">
    <location>
        <begin position="223"/>
        <end position="321"/>
    </location>
</feature>
<proteinExistence type="predicted"/>
<dbReference type="eggNOG" id="COG2207">
    <property type="taxonomic scope" value="Bacteria"/>
</dbReference>
<dbReference type="PANTHER" id="PTHR47893:SF1">
    <property type="entry name" value="REGULATORY PROTEIN PCHR"/>
    <property type="match status" value="1"/>
</dbReference>
<dbReference type="SMART" id="SM00342">
    <property type="entry name" value="HTH_ARAC"/>
    <property type="match status" value="1"/>
</dbReference>
<keyword evidence="1" id="KW-0805">Transcription regulation</keyword>
<name>G5GJG4_9FIRM</name>
<dbReference type="SUPFAM" id="SSF46689">
    <property type="entry name" value="Homeodomain-like"/>
    <property type="match status" value="2"/>
</dbReference>
<evidence type="ECO:0000256" key="2">
    <source>
        <dbReference type="ARBA" id="ARBA00023163"/>
    </source>
</evidence>
<dbReference type="Proteomes" id="UP000003011">
    <property type="component" value="Unassembled WGS sequence"/>
</dbReference>
<dbReference type="InterPro" id="IPR009057">
    <property type="entry name" value="Homeodomain-like_sf"/>
</dbReference>
<protein>
    <recommendedName>
        <fullName evidence="3">HTH araC/xylS-type domain-containing protein</fullName>
    </recommendedName>
</protein>
<evidence type="ECO:0000313" key="5">
    <source>
        <dbReference type="Proteomes" id="UP000003011"/>
    </source>
</evidence>
<dbReference type="GO" id="GO:0043565">
    <property type="term" value="F:sequence-specific DNA binding"/>
    <property type="evidence" value="ECO:0007669"/>
    <property type="project" value="InterPro"/>
</dbReference>
<dbReference type="GO" id="GO:0003700">
    <property type="term" value="F:DNA-binding transcription factor activity"/>
    <property type="evidence" value="ECO:0007669"/>
    <property type="project" value="InterPro"/>
</dbReference>
<dbReference type="HOGENOM" id="CLU_052345_2_1_9"/>
<dbReference type="PATRIC" id="fig|679200.3.peg.1801"/>
<evidence type="ECO:0000256" key="1">
    <source>
        <dbReference type="ARBA" id="ARBA00023015"/>
    </source>
</evidence>
<sequence length="323" mass="37558">MDKQLEKMYSDIFVDRGVIPCEPVPGFNPNGRFYKMNPELGTGYCWIYQCNPYIAITVMNQTHYADTCCVFEQPEYICIGYFYSVSGEILTPYRRLAAGTIQAYVGKKSEYRMIIHKKIPINSVSITFMPEYYKGFLSEQYPSIYENPSKAFERIDGCTDFPELIIIFNQIKTYTGDGISAKLFYESKVNEALSIILEKAKKYNKKHVRQRLSIAGDDLDAVISAANYINDHCDEDIRMDFLAHITCMSQAKLKYIFKYVYHMSIQQYIVARRITHAERLLRDTKLPVSLIAEMTGYKYLSSLSDMFRRHTGMKPTEYRKKCK</sequence>
<comment type="caution">
    <text evidence="4">The sequence shown here is derived from an EMBL/GenBank/DDBJ whole genome shotgun (WGS) entry which is preliminary data.</text>
</comment>
<dbReference type="PROSITE" id="PS01124">
    <property type="entry name" value="HTH_ARAC_FAMILY_2"/>
    <property type="match status" value="1"/>
</dbReference>
<dbReference type="Pfam" id="PF12833">
    <property type="entry name" value="HTH_18"/>
    <property type="match status" value="1"/>
</dbReference>
<dbReference type="OrthoDB" id="3177689at2"/>
<dbReference type="RefSeq" id="WP_005541482.1">
    <property type="nucleotide sequence ID" value="NZ_JH378835.1"/>
</dbReference>
<organism evidence="4 5">
    <name type="scientific">Johnsonella ignava ATCC 51276</name>
    <dbReference type="NCBI Taxonomy" id="679200"/>
    <lineage>
        <taxon>Bacteria</taxon>
        <taxon>Bacillati</taxon>
        <taxon>Bacillota</taxon>
        <taxon>Clostridia</taxon>
        <taxon>Lachnospirales</taxon>
        <taxon>Lachnospiraceae</taxon>
        <taxon>Johnsonella</taxon>
    </lineage>
</organism>
<evidence type="ECO:0000313" key="4">
    <source>
        <dbReference type="EMBL" id="EHI55084.1"/>
    </source>
</evidence>
<accession>G5GJG4</accession>